<keyword evidence="13" id="KW-1185">Reference proteome</keyword>
<evidence type="ECO:0000256" key="8">
    <source>
        <dbReference type="HAMAP-Rule" id="MF_00195"/>
    </source>
</evidence>
<dbReference type="PANTHER" id="PTHR43834:SF6">
    <property type="entry name" value="GTPASE DER"/>
    <property type="match status" value="1"/>
</dbReference>
<accession>A0A177E5E4</accession>
<dbReference type="Pfam" id="PF14714">
    <property type="entry name" value="KH_dom-like"/>
    <property type="match status" value="1"/>
</dbReference>
<feature type="binding site" evidence="8">
    <location>
        <begin position="122"/>
        <end position="125"/>
    </location>
    <ligand>
        <name>GTP</name>
        <dbReference type="ChEBI" id="CHEBI:37565"/>
        <label>1</label>
    </ligand>
</feature>
<dbReference type="PRINTS" id="PR00326">
    <property type="entry name" value="GTP1OBG"/>
</dbReference>
<evidence type="ECO:0000313" key="12">
    <source>
        <dbReference type="EMBL" id="OAG26936.1"/>
    </source>
</evidence>
<dbReference type="HAMAP" id="MF_00195">
    <property type="entry name" value="GTPase_Der"/>
    <property type="match status" value="1"/>
</dbReference>
<feature type="binding site" evidence="8">
    <location>
        <begin position="299"/>
        <end position="302"/>
    </location>
    <ligand>
        <name>GTP</name>
        <dbReference type="ChEBI" id="CHEBI:37565"/>
        <label>2</label>
    </ligand>
</feature>
<evidence type="ECO:0000256" key="1">
    <source>
        <dbReference type="ARBA" id="ARBA00008279"/>
    </source>
</evidence>
<feature type="binding site" evidence="8">
    <location>
        <begin position="186"/>
        <end position="193"/>
    </location>
    <ligand>
        <name>GTP</name>
        <dbReference type="ChEBI" id="CHEBI:37565"/>
        <label>2</label>
    </ligand>
</feature>
<dbReference type="OrthoDB" id="9805918at2"/>
<feature type="domain" description="EngA-type G" evidence="11">
    <location>
        <begin position="180"/>
        <end position="356"/>
    </location>
</feature>
<feature type="binding site" evidence="8">
    <location>
        <begin position="12"/>
        <end position="19"/>
    </location>
    <ligand>
        <name>GTP</name>
        <dbReference type="ChEBI" id="CHEBI:37565"/>
        <label>1</label>
    </ligand>
</feature>
<evidence type="ECO:0000256" key="6">
    <source>
        <dbReference type="ARBA" id="ARBA00023134"/>
    </source>
</evidence>
<dbReference type="NCBIfam" id="TIGR00231">
    <property type="entry name" value="small_GTP"/>
    <property type="match status" value="2"/>
</dbReference>
<feature type="domain" description="EngA-type G" evidence="11">
    <location>
        <begin position="6"/>
        <end position="170"/>
    </location>
</feature>
<evidence type="ECO:0000256" key="3">
    <source>
        <dbReference type="ARBA" id="ARBA00022517"/>
    </source>
</evidence>
<comment type="function">
    <text evidence="8 10">GTPase that plays an essential role in the late steps of ribosome biogenesis.</text>
</comment>
<dbReference type="InterPro" id="IPR016484">
    <property type="entry name" value="GTPase_Der"/>
</dbReference>
<dbReference type="InterPro" id="IPR005225">
    <property type="entry name" value="Small_GTP-bd"/>
</dbReference>
<dbReference type="GO" id="GO:0043022">
    <property type="term" value="F:ribosome binding"/>
    <property type="evidence" value="ECO:0007669"/>
    <property type="project" value="TreeGrafter"/>
</dbReference>
<dbReference type="NCBIfam" id="TIGR03594">
    <property type="entry name" value="GTPase_EngA"/>
    <property type="match status" value="1"/>
</dbReference>
<dbReference type="CDD" id="cd01895">
    <property type="entry name" value="EngA2"/>
    <property type="match status" value="1"/>
</dbReference>
<dbReference type="Gene3D" id="3.30.300.20">
    <property type="match status" value="1"/>
</dbReference>
<reference evidence="12 13" key="1">
    <citation type="submission" date="2016-02" db="EMBL/GenBank/DDBJ databases">
        <title>Draft genome sequence of Thermodesulfatator sp. S606.</title>
        <authorList>
            <person name="Lai Q."/>
            <person name="Cao J."/>
            <person name="Dupont S."/>
            <person name="Shao Z."/>
            <person name="Jebbar M."/>
            <person name="Alain K."/>
        </authorList>
    </citation>
    <scope>NUCLEOTIDE SEQUENCE [LARGE SCALE GENOMIC DNA]</scope>
    <source>
        <strain evidence="12 13">S606</strain>
    </source>
</reference>
<evidence type="ECO:0000259" key="11">
    <source>
        <dbReference type="PROSITE" id="PS51712"/>
    </source>
</evidence>
<name>A0A177E5E4_9BACT</name>
<dbReference type="InterPro" id="IPR015946">
    <property type="entry name" value="KH_dom-like_a/b"/>
</dbReference>
<feature type="binding site" evidence="8">
    <location>
        <begin position="234"/>
        <end position="238"/>
    </location>
    <ligand>
        <name>GTP</name>
        <dbReference type="ChEBI" id="CHEBI:37565"/>
        <label>2</label>
    </ligand>
</feature>
<dbReference type="FunFam" id="3.40.50.300:FF:000040">
    <property type="entry name" value="GTPase Der"/>
    <property type="match status" value="1"/>
</dbReference>
<dbReference type="InterPro" id="IPR027417">
    <property type="entry name" value="P-loop_NTPase"/>
</dbReference>
<gene>
    <name evidence="8" type="primary">der</name>
    <name evidence="12" type="ORF">TH606_09520</name>
</gene>
<evidence type="ECO:0000256" key="7">
    <source>
        <dbReference type="ARBA" id="ARBA00032345"/>
    </source>
</evidence>
<feature type="binding site" evidence="8">
    <location>
        <begin position="59"/>
        <end position="63"/>
    </location>
    <ligand>
        <name>GTP</name>
        <dbReference type="ChEBI" id="CHEBI:37565"/>
        <label>1</label>
    </ligand>
</feature>
<evidence type="ECO:0000256" key="5">
    <source>
        <dbReference type="ARBA" id="ARBA00022741"/>
    </source>
</evidence>
<dbReference type="Gene3D" id="3.40.50.300">
    <property type="entry name" value="P-loop containing nucleotide triphosphate hydrolases"/>
    <property type="match status" value="2"/>
</dbReference>
<dbReference type="PIRSF" id="PIRSF006485">
    <property type="entry name" value="GTP-binding_EngA"/>
    <property type="match status" value="1"/>
</dbReference>
<protein>
    <recommendedName>
        <fullName evidence="2 8">GTPase Der</fullName>
    </recommendedName>
    <alternativeName>
        <fullName evidence="7 8">GTP-binding protein EngA</fullName>
    </alternativeName>
</protein>
<dbReference type="CDD" id="cd01894">
    <property type="entry name" value="EngA1"/>
    <property type="match status" value="1"/>
</dbReference>
<dbReference type="PROSITE" id="PS51712">
    <property type="entry name" value="G_ENGA"/>
    <property type="match status" value="2"/>
</dbReference>
<dbReference type="SUPFAM" id="SSF52540">
    <property type="entry name" value="P-loop containing nucleoside triphosphate hydrolases"/>
    <property type="match status" value="2"/>
</dbReference>
<comment type="caution">
    <text evidence="12">The sequence shown here is derived from an EMBL/GenBank/DDBJ whole genome shotgun (WGS) entry which is preliminary data.</text>
</comment>
<dbReference type="Pfam" id="PF01926">
    <property type="entry name" value="MMR_HSR1"/>
    <property type="match status" value="2"/>
</dbReference>
<organism evidence="12 13">
    <name type="scientific">Thermodesulfatator autotrophicus</name>
    <dbReference type="NCBI Taxonomy" id="1795632"/>
    <lineage>
        <taxon>Bacteria</taxon>
        <taxon>Pseudomonadati</taxon>
        <taxon>Thermodesulfobacteriota</taxon>
        <taxon>Thermodesulfobacteria</taxon>
        <taxon>Thermodesulfobacteriales</taxon>
        <taxon>Thermodesulfatatoraceae</taxon>
        <taxon>Thermodesulfatator</taxon>
    </lineage>
</organism>
<dbReference type="EMBL" id="LSFI01000048">
    <property type="protein sequence ID" value="OAG26936.1"/>
    <property type="molecule type" value="Genomic_DNA"/>
</dbReference>
<evidence type="ECO:0000256" key="9">
    <source>
        <dbReference type="PROSITE-ProRule" id="PRU01049"/>
    </source>
</evidence>
<evidence type="ECO:0000256" key="4">
    <source>
        <dbReference type="ARBA" id="ARBA00022737"/>
    </source>
</evidence>
<dbReference type="GO" id="GO:0005525">
    <property type="term" value="F:GTP binding"/>
    <property type="evidence" value="ECO:0007669"/>
    <property type="project" value="UniProtKB-UniRule"/>
</dbReference>
<sequence length="441" mass="50173">MSGKPFRIAIVGRPNVGKSTLFNTLSKTRKALVEKSPGVTRDRVYAKAEIADRKVTLIDTGGLLPGDEDRFAREIFSQAEKALKEADLILFVVDGQAGITPVDEELAAYLHKLEKPIIVVVNKLDGPRLDQVLSDFYVLGFDEIVGISAKHKRNLDDLEEVIAKFLPEETEEEDLEEDIVKLAVLGRPNVGKSSLVNRLLGEERMIVSDVPGTTRDSVDTLLELPDGRKYLLIDTAGIRRRPRIKERVEKFSVDKALEALRRADIALMVLTAEEGITDQDQKILSQIDKNHKGCLIVVNKWDLLDGKREEANVLMQQIRYGARFVPWAPIITVSAKTGRRIKDILPKVDEIYREYSTRVPTWKVNKALEEITQDHSIYASTGKRIKFYYGTQVETRPPTFVIFTNYPDEIPKSFERYLKNRLREKLGFEKSPVKVIFREKR</sequence>
<dbReference type="PANTHER" id="PTHR43834">
    <property type="entry name" value="GTPASE DER"/>
    <property type="match status" value="1"/>
</dbReference>
<proteinExistence type="inferred from homology"/>
<keyword evidence="6 8" id="KW-0342">GTP-binding</keyword>
<evidence type="ECO:0000256" key="10">
    <source>
        <dbReference type="RuleBase" id="RU004481"/>
    </source>
</evidence>
<evidence type="ECO:0000256" key="2">
    <source>
        <dbReference type="ARBA" id="ARBA00020953"/>
    </source>
</evidence>
<dbReference type="STRING" id="1795632.TH606_09520"/>
<comment type="subunit">
    <text evidence="8">Associates with the 50S ribosomal subunit.</text>
</comment>
<dbReference type="FunFam" id="3.30.300.20:FF:000004">
    <property type="entry name" value="GTPase Der"/>
    <property type="match status" value="1"/>
</dbReference>
<comment type="similarity">
    <text evidence="1 8 9 10">Belongs to the TRAFAC class TrmE-Era-EngA-EngB-Septin-like GTPase superfamily. EngA (Der) GTPase family.</text>
</comment>
<keyword evidence="4 10" id="KW-0677">Repeat</keyword>
<dbReference type="FunFam" id="3.40.50.300:FF:000057">
    <property type="entry name" value="GTPase Der"/>
    <property type="match status" value="1"/>
</dbReference>
<dbReference type="AlphaFoldDB" id="A0A177E5E4"/>
<dbReference type="RefSeq" id="WP_068543305.1">
    <property type="nucleotide sequence ID" value="NZ_LSFI01000048.1"/>
</dbReference>
<dbReference type="GO" id="GO:0042254">
    <property type="term" value="P:ribosome biogenesis"/>
    <property type="evidence" value="ECO:0007669"/>
    <property type="project" value="UniProtKB-KW"/>
</dbReference>
<evidence type="ECO:0000313" key="13">
    <source>
        <dbReference type="Proteomes" id="UP000076964"/>
    </source>
</evidence>
<dbReference type="InterPro" id="IPR006073">
    <property type="entry name" value="GTP-bd"/>
</dbReference>
<keyword evidence="5 8" id="KW-0547">Nucleotide-binding</keyword>
<keyword evidence="3 8" id="KW-0690">Ribosome biogenesis</keyword>
<dbReference type="InterPro" id="IPR032859">
    <property type="entry name" value="KH_dom-like"/>
</dbReference>
<dbReference type="Proteomes" id="UP000076964">
    <property type="component" value="Unassembled WGS sequence"/>
</dbReference>
<dbReference type="InterPro" id="IPR031166">
    <property type="entry name" value="G_ENGA"/>
</dbReference>